<dbReference type="EMBL" id="CAJVCH010188504">
    <property type="protein sequence ID" value="CAG7730065.1"/>
    <property type="molecule type" value="Genomic_DNA"/>
</dbReference>
<dbReference type="AlphaFoldDB" id="A0A8J2JZV0"/>
<evidence type="ECO:0000313" key="3">
    <source>
        <dbReference type="Proteomes" id="UP000708208"/>
    </source>
</evidence>
<organism evidence="2 3">
    <name type="scientific">Allacma fusca</name>
    <dbReference type="NCBI Taxonomy" id="39272"/>
    <lineage>
        <taxon>Eukaryota</taxon>
        <taxon>Metazoa</taxon>
        <taxon>Ecdysozoa</taxon>
        <taxon>Arthropoda</taxon>
        <taxon>Hexapoda</taxon>
        <taxon>Collembola</taxon>
        <taxon>Symphypleona</taxon>
        <taxon>Sminthuridae</taxon>
        <taxon>Allacma</taxon>
    </lineage>
</organism>
<name>A0A8J2JZV0_9HEXA</name>
<feature type="compositionally biased region" description="Basic and acidic residues" evidence="1">
    <location>
        <begin position="182"/>
        <end position="195"/>
    </location>
</feature>
<feature type="compositionally biased region" description="Polar residues" evidence="1">
    <location>
        <begin position="211"/>
        <end position="221"/>
    </location>
</feature>
<evidence type="ECO:0000256" key="1">
    <source>
        <dbReference type="SAM" id="MobiDB-lite"/>
    </source>
</evidence>
<comment type="caution">
    <text evidence="2">The sequence shown here is derived from an EMBL/GenBank/DDBJ whole genome shotgun (WGS) entry which is preliminary data.</text>
</comment>
<evidence type="ECO:0000313" key="2">
    <source>
        <dbReference type="EMBL" id="CAG7730065.1"/>
    </source>
</evidence>
<accession>A0A8J2JZV0</accession>
<feature type="region of interest" description="Disordered" evidence="1">
    <location>
        <begin position="171"/>
        <end position="221"/>
    </location>
</feature>
<dbReference type="Proteomes" id="UP000708208">
    <property type="component" value="Unassembled WGS sequence"/>
</dbReference>
<proteinExistence type="predicted"/>
<sequence>MELAKMDAELEKIIEEEDREREQNLGSDEDEAMIFTKLKETDCATRKMDLFANMEAKDRWENFSDSKSVPLLKTSSSNPFEAPSHQGKFQSQWNKEDELSLNLFDETPNPNIKIAPVPKPRSVSTILGKASLTSNYLNNLSDRMKLLLSPEVKLDERPKLLQIPAIKHDHPILHAPTEPEVIPDRSTKIPHEYRSDPLIAEPISRQENPKDSNQGQATKLG</sequence>
<keyword evidence="3" id="KW-1185">Reference proteome</keyword>
<gene>
    <name evidence="2" type="ORF">AFUS01_LOCUS18738</name>
</gene>
<protein>
    <submittedName>
        <fullName evidence="2">Uncharacterized protein</fullName>
    </submittedName>
</protein>
<reference evidence="2" key="1">
    <citation type="submission" date="2021-06" db="EMBL/GenBank/DDBJ databases">
        <authorList>
            <person name="Hodson N. C."/>
            <person name="Mongue J. A."/>
            <person name="Jaron S. K."/>
        </authorList>
    </citation>
    <scope>NUCLEOTIDE SEQUENCE</scope>
</reference>